<organism evidence="1 2">
    <name type="scientific">Spiroplasma poulsonii</name>
    <dbReference type="NCBI Taxonomy" id="2138"/>
    <lineage>
        <taxon>Bacteria</taxon>
        <taxon>Bacillati</taxon>
        <taxon>Mycoplasmatota</taxon>
        <taxon>Mollicutes</taxon>
        <taxon>Entomoplasmatales</taxon>
        <taxon>Spiroplasmataceae</taxon>
        <taxon>Spiroplasma</taxon>
    </lineage>
</organism>
<protein>
    <submittedName>
        <fullName evidence="1">Uncharacterized protein</fullName>
    </submittedName>
</protein>
<sequence length="255" mass="29920">MKWDPQQTIEILKEYVYSKNRIDEYRNRVALSNLQLPPFYVKENNNQSMSSVVVRFINEKEIKKTYDKETYQWIVTSLEETILNSLKMAENIVGIHRHEDIYLALYEDDGDLDYLIEIANYINTTVKIIDYTLYEKYQTVKEVKEVKVGIGIANDPSEEKIYDLEDSFLVPFDDGTKDSVQLAEMYAAEVIIFNNLPVCTDAWVFVNLNDENQELIRKNSRQYFNTKMPHQRLFTDLVDPKIGLEIEQGTLQVSE</sequence>
<evidence type="ECO:0000313" key="2">
    <source>
        <dbReference type="Proteomes" id="UP000031565"/>
    </source>
</evidence>
<keyword evidence="2" id="KW-1185">Reference proteome</keyword>
<dbReference type="RefSeq" id="WP_040094306.1">
    <property type="nucleotide sequence ID" value="NZ_CM020866.1"/>
</dbReference>
<dbReference type="OrthoDB" id="388557at2"/>
<dbReference type="Proteomes" id="UP000031565">
    <property type="component" value="Unassembled WGS sequence"/>
</dbReference>
<gene>
    <name evidence="1" type="ORF">SMSRO_SF021960</name>
</gene>
<comment type="caution">
    <text evidence="1">The sequence shown here is derived from an EMBL/GenBank/DDBJ whole genome shotgun (WGS) entry which is preliminary data.</text>
</comment>
<dbReference type="EMBL" id="JTLV02000001">
    <property type="protein sequence ID" value="PQM32290.1"/>
    <property type="molecule type" value="Genomic_DNA"/>
</dbReference>
<evidence type="ECO:0000313" key="1">
    <source>
        <dbReference type="EMBL" id="PQM32290.1"/>
    </source>
</evidence>
<accession>A0A2P6FFP9</accession>
<dbReference type="STRING" id="2138.SMSRO_v1c19930"/>
<reference evidence="1 2" key="1">
    <citation type="journal article" date="2015" name="MBio">
        <title>Genome sequence of the Drosophila melanogaster male-killing Spiroplasma strain MSRO endosymbiont.</title>
        <authorList>
            <person name="Paredes J.C."/>
            <person name="Herren J.K."/>
            <person name="Schupfer F."/>
            <person name="Marin R."/>
            <person name="Claverol S."/>
            <person name="Kuo C.H."/>
            <person name="Lemaitre B."/>
            <person name="Beven L."/>
        </authorList>
    </citation>
    <scope>NUCLEOTIDE SEQUENCE [LARGE SCALE GENOMIC DNA]</scope>
    <source>
        <strain evidence="1 2">MSRO</strain>
    </source>
</reference>
<dbReference type="AlphaFoldDB" id="A0A2P6FFP9"/>
<name>A0A2P6FFP9_9MOLU</name>
<proteinExistence type="predicted"/>